<dbReference type="InterPro" id="IPR036259">
    <property type="entry name" value="MFS_trans_sf"/>
</dbReference>
<gene>
    <name evidence="7" type="ORF">SLS62_005524</name>
</gene>
<dbReference type="InterPro" id="IPR011701">
    <property type="entry name" value="MFS"/>
</dbReference>
<evidence type="ECO:0000313" key="8">
    <source>
        <dbReference type="Proteomes" id="UP001320420"/>
    </source>
</evidence>
<feature type="transmembrane region" description="Helical" evidence="6">
    <location>
        <begin position="270"/>
        <end position="290"/>
    </location>
</feature>
<evidence type="ECO:0000256" key="2">
    <source>
        <dbReference type="ARBA" id="ARBA00022448"/>
    </source>
</evidence>
<dbReference type="EMBL" id="JAKJXP020000037">
    <property type="protein sequence ID" value="KAK7752556.1"/>
    <property type="molecule type" value="Genomic_DNA"/>
</dbReference>
<feature type="transmembrane region" description="Helical" evidence="6">
    <location>
        <begin position="334"/>
        <end position="353"/>
    </location>
</feature>
<dbReference type="FunFam" id="1.20.1250.20:FF:000018">
    <property type="entry name" value="MFS transporter permease"/>
    <property type="match status" value="1"/>
</dbReference>
<dbReference type="PANTHER" id="PTHR43791">
    <property type="entry name" value="PERMEASE-RELATED"/>
    <property type="match status" value="1"/>
</dbReference>
<dbReference type="Pfam" id="PF07690">
    <property type="entry name" value="MFS_1"/>
    <property type="match status" value="1"/>
</dbReference>
<keyword evidence="8" id="KW-1185">Reference proteome</keyword>
<feature type="transmembrane region" description="Helical" evidence="6">
    <location>
        <begin position="120"/>
        <end position="137"/>
    </location>
</feature>
<proteinExistence type="predicted"/>
<keyword evidence="4 6" id="KW-1133">Transmembrane helix</keyword>
<evidence type="ECO:0000256" key="3">
    <source>
        <dbReference type="ARBA" id="ARBA00022692"/>
    </source>
</evidence>
<keyword evidence="5 6" id="KW-0472">Membrane</keyword>
<comment type="subcellular location">
    <subcellularLocation>
        <location evidence="1">Membrane</location>
        <topology evidence="1">Multi-pass membrane protein</topology>
    </subcellularLocation>
</comment>
<feature type="transmembrane region" description="Helical" evidence="6">
    <location>
        <begin position="311"/>
        <end position="328"/>
    </location>
</feature>
<comment type="caution">
    <text evidence="7">The sequence shown here is derived from an EMBL/GenBank/DDBJ whole genome shotgun (WGS) entry which is preliminary data.</text>
</comment>
<feature type="transmembrane region" description="Helical" evidence="6">
    <location>
        <begin position="399"/>
        <end position="420"/>
    </location>
</feature>
<feature type="transmembrane region" description="Helical" evidence="6">
    <location>
        <begin position="91"/>
        <end position="113"/>
    </location>
</feature>
<evidence type="ECO:0000256" key="5">
    <source>
        <dbReference type="ARBA" id="ARBA00023136"/>
    </source>
</evidence>
<keyword evidence="3 6" id="KW-0812">Transmembrane</keyword>
<dbReference type="AlphaFoldDB" id="A0AAN9YPP8"/>
<name>A0AAN9YPP8_9PEZI</name>
<reference evidence="7 8" key="1">
    <citation type="submission" date="2024-02" db="EMBL/GenBank/DDBJ databases">
        <title>De novo assembly and annotation of 12 fungi associated with fruit tree decline syndrome in Ontario, Canada.</title>
        <authorList>
            <person name="Sulman M."/>
            <person name="Ellouze W."/>
            <person name="Ilyukhin E."/>
        </authorList>
    </citation>
    <scope>NUCLEOTIDE SEQUENCE [LARGE SCALE GENOMIC DNA]</scope>
    <source>
        <strain evidence="7 8">M11/M66-122</strain>
    </source>
</reference>
<keyword evidence="2" id="KW-0813">Transport</keyword>
<feature type="transmembrane region" description="Helical" evidence="6">
    <location>
        <begin position="360"/>
        <end position="379"/>
    </location>
</feature>
<dbReference type="PANTHER" id="PTHR43791:SF19">
    <property type="entry name" value="TRANSPORTER, PUTATIVE (AFU_ORTHOLOGUE AFUA_1G01812)-RELATED"/>
    <property type="match status" value="1"/>
</dbReference>
<dbReference type="GO" id="GO:0022857">
    <property type="term" value="F:transmembrane transporter activity"/>
    <property type="evidence" value="ECO:0007669"/>
    <property type="project" value="InterPro"/>
</dbReference>
<dbReference type="Gene3D" id="1.20.1250.20">
    <property type="entry name" value="MFS general substrate transporter like domains"/>
    <property type="match status" value="2"/>
</dbReference>
<evidence type="ECO:0008006" key="9">
    <source>
        <dbReference type="Google" id="ProtNLM"/>
    </source>
</evidence>
<evidence type="ECO:0000256" key="1">
    <source>
        <dbReference type="ARBA" id="ARBA00004141"/>
    </source>
</evidence>
<evidence type="ECO:0000256" key="6">
    <source>
        <dbReference type="SAM" id="Phobius"/>
    </source>
</evidence>
<protein>
    <recommendedName>
        <fullName evidence="9">Major facilitator superfamily (MFS) profile domain-containing protein</fullName>
    </recommendedName>
</protein>
<feature type="transmembrane region" description="Helical" evidence="6">
    <location>
        <begin position="198"/>
        <end position="221"/>
    </location>
</feature>
<organism evidence="7 8">
    <name type="scientific">Diatrype stigma</name>
    <dbReference type="NCBI Taxonomy" id="117547"/>
    <lineage>
        <taxon>Eukaryota</taxon>
        <taxon>Fungi</taxon>
        <taxon>Dikarya</taxon>
        <taxon>Ascomycota</taxon>
        <taxon>Pezizomycotina</taxon>
        <taxon>Sordariomycetes</taxon>
        <taxon>Xylariomycetidae</taxon>
        <taxon>Xylariales</taxon>
        <taxon>Diatrypaceae</taxon>
        <taxon>Diatrype</taxon>
    </lineage>
</organism>
<sequence length="458" mass="51205">MDDVKNTAFKQLSPVEAQPVVVPVLPPDPNAHLTQEERDAADSRLIRRLDWNLLPWLCILYLLAFLDRTNIGNAKISGLENGTHLVGDQYNISLTIFFIPYSLCLEPVTNVILKKWRPSVFIPIIIFGGLAAARWFLGLAECGLFPGVNYYLSCWYKRSEFGTRAAIFFSSAALAGSFGGLLAAGIERMDGIGNLEGWRWIFILEGLLTIVFGVASFWMVYDFPAEARFLTDADRARVIHRLSLDQQSSAEPEEWSMKHVRAALRDWKTWLGMFIYAGCLMPVYALSLFLPSIIRELGMSQDVVRNQLLTVPPYAVGASLTVLVGFLADKTRQRGIWNIIVSCFGIAGFAMLLGSKDPTVQYAGTFLGAAGVVIGWGNLNGIVSSNIYRHAPRYLEGHGIVLGYLVIFLFGGSILMRLMLQVENKKRREGLRDHMAQGRDYHEFAALGDQRPDFYYTV</sequence>
<feature type="transmembrane region" description="Helical" evidence="6">
    <location>
        <begin position="165"/>
        <end position="186"/>
    </location>
</feature>
<evidence type="ECO:0000313" key="7">
    <source>
        <dbReference type="EMBL" id="KAK7752556.1"/>
    </source>
</evidence>
<evidence type="ECO:0000256" key="4">
    <source>
        <dbReference type="ARBA" id="ARBA00022989"/>
    </source>
</evidence>
<dbReference type="GO" id="GO:0016020">
    <property type="term" value="C:membrane"/>
    <property type="evidence" value="ECO:0007669"/>
    <property type="project" value="UniProtKB-SubCell"/>
</dbReference>
<dbReference type="Proteomes" id="UP001320420">
    <property type="component" value="Unassembled WGS sequence"/>
</dbReference>
<dbReference type="SUPFAM" id="SSF103473">
    <property type="entry name" value="MFS general substrate transporter"/>
    <property type="match status" value="1"/>
</dbReference>
<accession>A0AAN9YPP8</accession>